<gene>
    <name evidence="3" type="ORF">SAP108D_001</name>
</gene>
<dbReference type="InterPro" id="IPR000989">
    <property type="entry name" value="Rep"/>
</dbReference>
<evidence type="ECO:0000313" key="3">
    <source>
        <dbReference type="EMBL" id="ADA80330.1"/>
    </source>
</evidence>
<comment type="similarity">
    <text evidence="1">Belongs to the Gram-positive plasmids replication protein type 1 family.</text>
</comment>
<dbReference type="GO" id="GO:0006260">
    <property type="term" value="P:DNA replication"/>
    <property type="evidence" value="ECO:0007669"/>
    <property type="project" value="UniProtKB-KW"/>
</dbReference>
<reference evidence="3" key="2">
    <citation type="submission" date="2009-12" db="EMBL/GenBank/DDBJ databases">
        <authorList>
            <person name="Summers A.O."/>
            <person name="Shearer J."/>
            <person name="Wireman J."/>
        </authorList>
    </citation>
    <scope>NUCLEOTIDE SEQUENCE</scope>
    <source>
        <strain evidence="3">SK85</strain>
        <plasmid evidence="3">SAP108D</plasmid>
    </source>
</reference>
<protein>
    <submittedName>
        <fullName evidence="3">Replication protein</fullName>
    </submittedName>
</protein>
<dbReference type="AlphaFoldDB" id="D2JCK5"/>
<keyword evidence="3" id="KW-0614">Plasmid</keyword>
<dbReference type="Pfam" id="PF01446">
    <property type="entry name" value="Rep_1"/>
    <property type="match status" value="1"/>
</dbReference>
<dbReference type="EMBL" id="GQ900461">
    <property type="protein sequence ID" value="ADA80330.1"/>
    <property type="molecule type" value="Genomic_DNA"/>
</dbReference>
<reference evidence="3" key="1">
    <citation type="submission" date="2009-08" db="EMBL/GenBank/DDBJ databases">
        <authorList>
            <person name="Gill J."/>
            <person name="Borman J."/>
            <person name="Shetty J."/>
            <person name="Hostetler J."/>
            <person name="Durkin S."/>
            <person name="Montgomery B."/>
        </authorList>
    </citation>
    <scope>NUCLEOTIDE SEQUENCE</scope>
    <source>
        <strain evidence="3">SK85</strain>
        <plasmid evidence="3">SAP108D</plasmid>
    </source>
</reference>
<geneLocation type="plasmid" evidence="3">
    <name>SAP108D</name>
</geneLocation>
<evidence type="ECO:0000256" key="1">
    <source>
        <dbReference type="ARBA" id="ARBA00008909"/>
    </source>
</evidence>
<sequence>MHFYTTRNIDENQDNETLKDITKSGKQRPWREKKLDNVGYADILEILKIKKAYNVKQCGNVLEFKPSEDGYLKLYKTWFCKSKLCPVCNWRRAMKNSSQAQEVIAEVVKEKPKARWLFLTLSTKNAIDGKTLENSLKEMTKAFHKLFKYKKVSKNLIGFMRSTEVTVNKKDGSYNQHMHVLLCVENSYFKNKENYITQEEWVDLWQKALRVNYKPVANIKAIKPNKKGDKDIQAAIKETSKYSVKSSDYLTGNQEKDAEIVQDLEQGLHRKRMLSYGGFT</sequence>
<organism evidence="3">
    <name type="scientific">Staphylococcus epidermidis</name>
    <dbReference type="NCBI Taxonomy" id="1282"/>
    <lineage>
        <taxon>Bacteria</taxon>
        <taxon>Bacillati</taxon>
        <taxon>Bacillota</taxon>
        <taxon>Bacilli</taxon>
        <taxon>Bacillales</taxon>
        <taxon>Staphylococcaceae</taxon>
        <taxon>Staphylococcus</taxon>
    </lineage>
</organism>
<evidence type="ECO:0000256" key="2">
    <source>
        <dbReference type="ARBA" id="ARBA00022705"/>
    </source>
</evidence>
<name>D2JCK5_STAEP</name>
<accession>D2JCK5</accession>
<proteinExistence type="inferred from homology"/>
<keyword evidence="2" id="KW-0235">DNA replication</keyword>
<dbReference type="GO" id="GO:0003677">
    <property type="term" value="F:DNA binding"/>
    <property type="evidence" value="ECO:0007669"/>
    <property type="project" value="InterPro"/>
</dbReference>